<keyword evidence="2" id="KW-1185">Reference proteome</keyword>
<protein>
    <submittedName>
        <fullName evidence="1">Uncharacterized protein</fullName>
    </submittedName>
</protein>
<accession>A0A7X0DK58</accession>
<proteinExistence type="predicted"/>
<comment type="caution">
    <text evidence="1">The sequence shown here is derived from an EMBL/GenBank/DDBJ whole genome shotgun (WGS) entry which is preliminary data.</text>
</comment>
<gene>
    <name evidence="1" type="ORF">HNQ06_001138</name>
</gene>
<sequence length="35" mass="3949">TNGNSNTSDMVNEVIINSLKKIEEELKEIGEDKKE</sequence>
<organism evidence="1 2">
    <name type="scientific">Borreliella lanei</name>
    <dbReference type="NCBI Taxonomy" id="373540"/>
    <lineage>
        <taxon>Bacteria</taxon>
        <taxon>Pseudomonadati</taxon>
        <taxon>Spirochaetota</taxon>
        <taxon>Spirochaetia</taxon>
        <taxon>Spirochaetales</taxon>
        <taxon>Borreliaceae</taxon>
        <taxon>Borreliella</taxon>
    </lineage>
</organism>
<dbReference type="EMBL" id="JACHFC010000020">
    <property type="protein sequence ID" value="MBB6208608.1"/>
    <property type="molecule type" value="Genomic_DNA"/>
</dbReference>
<evidence type="ECO:0000313" key="2">
    <source>
        <dbReference type="Proteomes" id="UP000575983"/>
    </source>
</evidence>
<feature type="non-terminal residue" evidence="1">
    <location>
        <position position="1"/>
    </location>
</feature>
<name>A0A7X0DK58_9SPIR</name>
<evidence type="ECO:0000313" key="1">
    <source>
        <dbReference type="EMBL" id="MBB6208608.1"/>
    </source>
</evidence>
<dbReference type="AlphaFoldDB" id="A0A7X0DK58"/>
<reference evidence="1 2" key="1">
    <citation type="submission" date="2020-08" db="EMBL/GenBank/DDBJ databases">
        <title>Genomic Encyclopedia of Type Strains, Phase IV (KMG-IV): sequencing the most valuable type-strain genomes for metagenomic binning, comparative biology and taxonomic classification.</title>
        <authorList>
            <person name="Goeker M."/>
        </authorList>
    </citation>
    <scope>NUCLEOTIDE SEQUENCE [LARGE SCALE GENOMIC DNA]</scope>
    <source>
        <strain evidence="1 2">DSM 17992</strain>
    </source>
</reference>
<dbReference type="Proteomes" id="UP000575983">
    <property type="component" value="Unassembled WGS sequence"/>
</dbReference>